<dbReference type="Gene3D" id="2.10.10.30">
    <property type="match status" value="1"/>
</dbReference>
<dbReference type="InterPro" id="IPR041352">
    <property type="entry name" value="Mtd_N"/>
</dbReference>
<evidence type="ECO:0000259" key="1">
    <source>
        <dbReference type="Pfam" id="PF18454"/>
    </source>
</evidence>
<protein>
    <submittedName>
        <fullName evidence="2">Hyaluronidase</fullName>
    </submittedName>
</protein>
<name>A0A8S5VEF9_9CAUD</name>
<reference evidence="2" key="1">
    <citation type="journal article" date="2021" name="Proc. Natl. Acad. Sci. U.S.A.">
        <title>A Catalog of Tens of Thousands of Viruses from Human Metagenomes Reveals Hidden Associations with Chronic Diseases.</title>
        <authorList>
            <person name="Tisza M.J."/>
            <person name="Buck C.B."/>
        </authorList>
    </citation>
    <scope>NUCLEOTIDE SEQUENCE</scope>
    <source>
        <strain evidence="2">CtE3x18</strain>
    </source>
</reference>
<dbReference type="SUPFAM" id="SSF69349">
    <property type="entry name" value="Phage fibre proteins"/>
    <property type="match status" value="1"/>
</dbReference>
<feature type="domain" description="Major tropism determinant N-terminal" evidence="1">
    <location>
        <begin position="11"/>
        <end position="48"/>
    </location>
</feature>
<accession>A0A8S5VEF9</accession>
<organism evidence="2">
    <name type="scientific">Myoviridae sp. ctE3x18</name>
    <dbReference type="NCBI Taxonomy" id="2825059"/>
    <lineage>
        <taxon>Viruses</taxon>
        <taxon>Duplodnaviria</taxon>
        <taxon>Heunggongvirae</taxon>
        <taxon>Uroviricota</taxon>
        <taxon>Caudoviricetes</taxon>
    </lineage>
</organism>
<dbReference type="Pfam" id="PF18454">
    <property type="entry name" value="Mtd_N"/>
    <property type="match status" value="1"/>
</dbReference>
<proteinExistence type="predicted"/>
<sequence length="105" mass="10939">MATRNITVTLKVRQDTAANWASKNSVLSAGEFGYDTTNKVLKIGDGTTAWANLVALKTEGGGASIAIYAATAAESEKAVGYTRGGEIDAEFKKIKTRLAALEGGN</sequence>
<evidence type="ECO:0000313" key="2">
    <source>
        <dbReference type="EMBL" id="DAG05100.1"/>
    </source>
</evidence>
<dbReference type="EMBL" id="BK016250">
    <property type="protein sequence ID" value="DAG05100.1"/>
    <property type="molecule type" value="Genomic_DNA"/>
</dbReference>